<feature type="transmembrane region" description="Helical" evidence="5">
    <location>
        <begin position="131"/>
        <end position="150"/>
    </location>
</feature>
<evidence type="ECO:0000256" key="2">
    <source>
        <dbReference type="ARBA" id="ARBA00022692"/>
    </source>
</evidence>
<dbReference type="PANTHER" id="PTHR28128:SF1">
    <property type="entry name" value="GOLGI APPARATUS MEMBRANE PROTEIN TVP15"/>
    <property type="match status" value="1"/>
</dbReference>
<dbReference type="InterPro" id="IPR002048">
    <property type="entry name" value="EF_hand_dom"/>
</dbReference>
<protein>
    <recommendedName>
        <fullName evidence="6">EF-hand domain-containing protein</fullName>
    </recommendedName>
</protein>
<gene>
    <name evidence="7" type="ORF">HTAM1171_LOCUS1038</name>
</gene>
<evidence type="ECO:0000256" key="5">
    <source>
        <dbReference type="SAM" id="Phobius"/>
    </source>
</evidence>
<dbReference type="Gene3D" id="1.10.238.10">
    <property type="entry name" value="EF-hand"/>
    <property type="match status" value="1"/>
</dbReference>
<feature type="domain" description="EF-hand" evidence="6">
    <location>
        <begin position="190"/>
        <end position="225"/>
    </location>
</feature>
<accession>A0A7S2E0M5</accession>
<dbReference type="InterPro" id="IPR013714">
    <property type="entry name" value="Golgi_TVP15"/>
</dbReference>
<dbReference type="SUPFAM" id="SSF47473">
    <property type="entry name" value="EF-hand"/>
    <property type="match status" value="1"/>
</dbReference>
<dbReference type="PANTHER" id="PTHR28128">
    <property type="entry name" value="GOLGI APPARATUS MEMBRANE PROTEIN TVP15"/>
    <property type="match status" value="1"/>
</dbReference>
<dbReference type="GO" id="GO:0016020">
    <property type="term" value="C:membrane"/>
    <property type="evidence" value="ECO:0007669"/>
    <property type="project" value="UniProtKB-SubCell"/>
</dbReference>
<dbReference type="PROSITE" id="PS50222">
    <property type="entry name" value="EF_HAND_2"/>
    <property type="match status" value="1"/>
</dbReference>
<evidence type="ECO:0000256" key="1">
    <source>
        <dbReference type="ARBA" id="ARBA00004141"/>
    </source>
</evidence>
<dbReference type="AlphaFoldDB" id="A0A7S2E0M5"/>
<sequence>MAYGETIPLTSGSGANTGGINTETVKKVAENVLTRENAEKAKTFVVGQVDKLKTMASDGDLSLRFLAYLGGIAMVVTSILGLLGRILTFKIIHIVFDIYTIFLGVLVLFLEWDGFPQKEKYDVYIKRYFHFLDFVWGRGIVYFVAGSIQFSMLSLLDLVVGGFMMALGVLYIIVGKATADKLKAVHKAVYSDHAIASKFKKADAEGTGTINVEQFGNLIKSFGMELEKRETEIAFLEIPKAKGAGDRIDLEGFKSWWTKSDSVEGGFISIA</sequence>
<keyword evidence="4 5" id="KW-0472">Membrane</keyword>
<feature type="transmembrane region" description="Helical" evidence="5">
    <location>
        <begin position="91"/>
        <end position="110"/>
    </location>
</feature>
<organism evidence="7">
    <name type="scientific">Helicotheca tamesis</name>
    <dbReference type="NCBI Taxonomy" id="374047"/>
    <lineage>
        <taxon>Eukaryota</taxon>
        <taxon>Sar</taxon>
        <taxon>Stramenopiles</taxon>
        <taxon>Ochrophyta</taxon>
        <taxon>Bacillariophyta</taxon>
        <taxon>Mediophyceae</taxon>
        <taxon>Lithodesmiophycidae</taxon>
        <taxon>Lithodesmiales</taxon>
        <taxon>Lithodesmiaceae</taxon>
        <taxon>Helicotheca</taxon>
    </lineage>
</organism>
<keyword evidence="3 5" id="KW-1133">Transmembrane helix</keyword>
<evidence type="ECO:0000256" key="4">
    <source>
        <dbReference type="ARBA" id="ARBA00023136"/>
    </source>
</evidence>
<comment type="subcellular location">
    <subcellularLocation>
        <location evidence="1">Membrane</location>
        <topology evidence="1">Multi-pass membrane protein</topology>
    </subcellularLocation>
</comment>
<dbReference type="InterPro" id="IPR011992">
    <property type="entry name" value="EF-hand-dom_pair"/>
</dbReference>
<name>A0A7S2E0M5_9STRA</name>
<dbReference type="EMBL" id="HBGV01001663">
    <property type="protein sequence ID" value="CAD9469823.1"/>
    <property type="molecule type" value="Transcribed_RNA"/>
</dbReference>
<feature type="transmembrane region" description="Helical" evidence="5">
    <location>
        <begin position="156"/>
        <end position="174"/>
    </location>
</feature>
<reference evidence="7" key="1">
    <citation type="submission" date="2021-01" db="EMBL/GenBank/DDBJ databases">
        <authorList>
            <person name="Corre E."/>
            <person name="Pelletier E."/>
            <person name="Niang G."/>
            <person name="Scheremetjew M."/>
            <person name="Finn R."/>
            <person name="Kale V."/>
            <person name="Holt S."/>
            <person name="Cochrane G."/>
            <person name="Meng A."/>
            <person name="Brown T."/>
            <person name="Cohen L."/>
        </authorList>
    </citation>
    <scope>NUCLEOTIDE SEQUENCE</scope>
    <source>
        <strain evidence="7">CCMP826</strain>
    </source>
</reference>
<evidence type="ECO:0000313" key="7">
    <source>
        <dbReference type="EMBL" id="CAD9469823.1"/>
    </source>
</evidence>
<proteinExistence type="predicted"/>
<feature type="transmembrane region" description="Helical" evidence="5">
    <location>
        <begin position="65"/>
        <end position="85"/>
    </location>
</feature>
<evidence type="ECO:0000259" key="6">
    <source>
        <dbReference type="PROSITE" id="PS50222"/>
    </source>
</evidence>
<keyword evidence="2 5" id="KW-0812">Transmembrane</keyword>
<dbReference type="Pfam" id="PF08507">
    <property type="entry name" value="COPI_assoc"/>
    <property type="match status" value="1"/>
</dbReference>
<evidence type="ECO:0000256" key="3">
    <source>
        <dbReference type="ARBA" id="ARBA00022989"/>
    </source>
</evidence>
<dbReference type="GO" id="GO:0005509">
    <property type="term" value="F:calcium ion binding"/>
    <property type="evidence" value="ECO:0007669"/>
    <property type="project" value="InterPro"/>
</dbReference>